<dbReference type="Proteomes" id="UP000317036">
    <property type="component" value="Unassembled WGS sequence"/>
</dbReference>
<keyword evidence="3" id="KW-1185">Reference proteome</keyword>
<sequence length="308" mass="35494">MKPRGIGISLNADMVNGDLEALEKHLGYIAEAGCDFAELIMHGLDVVINGKVHPKRLERVRQVLEQFPLRYTMHLPYELNLMSLEKGDDYYRCFEAGIELSAAIGADTIVYHSSYAQLTKENLDYYFAKYGKMYHEQLFSILVEEDVRRLRELGLIAQRAGIQIGIENNIWYDLRYEYTYGLRPQDVVEHIRRIGLDNVGMTLDVGHCYLTSIAHGYDFKQAILDVLPYVKHLHVHDNFGKLKDAKSYMSNLPYGYGDLHLPVGWGSIPYADVFQWIDSYEGIVNLEIEFRLYPHFKEAVEDMKSLLA</sequence>
<accession>A0A559K7M8</accession>
<comment type="caution">
    <text evidence="2">The sequence shown here is derived from an EMBL/GenBank/DDBJ whole genome shotgun (WGS) entry which is preliminary data.</text>
</comment>
<evidence type="ECO:0000313" key="2">
    <source>
        <dbReference type="EMBL" id="TVY08128.1"/>
    </source>
</evidence>
<dbReference type="OrthoDB" id="110795at2"/>
<dbReference type="InterPro" id="IPR036237">
    <property type="entry name" value="Xyl_isomerase-like_sf"/>
</dbReference>
<organism evidence="2 3">
    <name type="scientific">Paenibacillus cremeus</name>
    <dbReference type="NCBI Taxonomy" id="2163881"/>
    <lineage>
        <taxon>Bacteria</taxon>
        <taxon>Bacillati</taxon>
        <taxon>Bacillota</taxon>
        <taxon>Bacilli</taxon>
        <taxon>Bacillales</taxon>
        <taxon>Paenibacillaceae</taxon>
        <taxon>Paenibacillus</taxon>
    </lineage>
</organism>
<dbReference type="AlphaFoldDB" id="A0A559K7M8"/>
<dbReference type="RefSeq" id="WP_144850362.1">
    <property type="nucleotide sequence ID" value="NZ_VNJI01000027.1"/>
</dbReference>
<protein>
    <submittedName>
        <fullName evidence="2">Sugar phosphate isomerase/epimerase</fullName>
    </submittedName>
</protein>
<feature type="domain" description="Xylose isomerase-like TIM barrel" evidence="1">
    <location>
        <begin position="28"/>
        <end position="304"/>
    </location>
</feature>
<dbReference type="PANTHER" id="PTHR12110:SF53">
    <property type="entry name" value="BLR5974 PROTEIN"/>
    <property type="match status" value="1"/>
</dbReference>
<evidence type="ECO:0000313" key="3">
    <source>
        <dbReference type="Proteomes" id="UP000317036"/>
    </source>
</evidence>
<dbReference type="Gene3D" id="3.20.20.150">
    <property type="entry name" value="Divalent-metal-dependent TIM barrel enzymes"/>
    <property type="match status" value="1"/>
</dbReference>
<dbReference type="InterPro" id="IPR013022">
    <property type="entry name" value="Xyl_isomerase-like_TIM-brl"/>
</dbReference>
<gene>
    <name evidence="2" type="ORF">FPZ49_20480</name>
</gene>
<dbReference type="EMBL" id="VNJI01000027">
    <property type="protein sequence ID" value="TVY08128.1"/>
    <property type="molecule type" value="Genomic_DNA"/>
</dbReference>
<proteinExistence type="predicted"/>
<dbReference type="GO" id="GO:0016853">
    <property type="term" value="F:isomerase activity"/>
    <property type="evidence" value="ECO:0007669"/>
    <property type="project" value="UniProtKB-KW"/>
</dbReference>
<dbReference type="PANTHER" id="PTHR12110">
    <property type="entry name" value="HYDROXYPYRUVATE ISOMERASE"/>
    <property type="match status" value="1"/>
</dbReference>
<dbReference type="InterPro" id="IPR050312">
    <property type="entry name" value="IolE/XylAMocC-like"/>
</dbReference>
<keyword evidence="2" id="KW-0413">Isomerase</keyword>
<name>A0A559K7M8_9BACL</name>
<dbReference type="SUPFAM" id="SSF51658">
    <property type="entry name" value="Xylose isomerase-like"/>
    <property type="match status" value="1"/>
</dbReference>
<dbReference type="Pfam" id="PF01261">
    <property type="entry name" value="AP_endonuc_2"/>
    <property type="match status" value="1"/>
</dbReference>
<evidence type="ECO:0000259" key="1">
    <source>
        <dbReference type="Pfam" id="PF01261"/>
    </source>
</evidence>
<reference evidence="2 3" key="1">
    <citation type="submission" date="2019-07" db="EMBL/GenBank/DDBJ databases">
        <authorList>
            <person name="Kim J."/>
        </authorList>
    </citation>
    <scope>NUCLEOTIDE SEQUENCE [LARGE SCALE GENOMIC DNA]</scope>
    <source>
        <strain evidence="2 3">JC52</strain>
    </source>
</reference>